<gene>
    <name evidence="1" type="ORF">ALAG00032_LOCUS14392</name>
</gene>
<evidence type="ECO:0000313" key="1">
    <source>
        <dbReference type="EMBL" id="CAE0373591.1"/>
    </source>
</evidence>
<protein>
    <submittedName>
        <fullName evidence="1">Uncharacterized protein</fullName>
    </submittedName>
</protein>
<accession>A0A7S3K3T1</accession>
<reference evidence="1" key="1">
    <citation type="submission" date="2021-01" db="EMBL/GenBank/DDBJ databases">
        <authorList>
            <person name="Corre E."/>
            <person name="Pelletier E."/>
            <person name="Niang G."/>
            <person name="Scheremetjew M."/>
            <person name="Finn R."/>
            <person name="Kale V."/>
            <person name="Holt S."/>
            <person name="Cochrane G."/>
            <person name="Meng A."/>
            <person name="Brown T."/>
            <person name="Cohen L."/>
        </authorList>
    </citation>
    <scope>NUCLEOTIDE SEQUENCE</scope>
    <source>
        <strain evidence="1">CCMP1510</strain>
    </source>
</reference>
<dbReference type="AlphaFoldDB" id="A0A7S3K3T1"/>
<dbReference type="EMBL" id="HBIJ01022095">
    <property type="protein sequence ID" value="CAE0373591.1"/>
    <property type="molecule type" value="Transcribed_RNA"/>
</dbReference>
<organism evidence="1">
    <name type="scientific">Aureoumbra lagunensis</name>
    <dbReference type="NCBI Taxonomy" id="44058"/>
    <lineage>
        <taxon>Eukaryota</taxon>
        <taxon>Sar</taxon>
        <taxon>Stramenopiles</taxon>
        <taxon>Ochrophyta</taxon>
        <taxon>Pelagophyceae</taxon>
        <taxon>Pelagomonadales</taxon>
        <taxon>Aureoumbra</taxon>
    </lineage>
</organism>
<name>A0A7S3K3T1_9STRA</name>
<sequence length="400" mass="45215">MIRLWFIIGVCLCETVVRIRLGNGSVRRVFGNGLSQVRSAVSIDANEPIFLDEACSVQAEEDVCLSHGSMLYLRSKKSNERANRTSRWDPYPKFALKKNPRMNKRVINMAQFDMHEITKPQARVCTEARVGAVFERLFDMKDEVYYVYGRRDTKDGIILCETFATPMHHDIATALGLQCVGYAVIGNLTASHIVASAFIQLETMRTSLLLSGSSFPFVLLVASQSNNQTALEAFEVSEHLIQIAAEGGLRTQIHQHDNNLIHFSKSVKLQHQPPTETLEAEWLYQPVPIVQHENTFFVQADHPPYQATKKAIDNILVNILVNEKSTEAQIRRLPDFLLLNRFRALITKRDFQTFLTFLRDRYEASLASSLKISTKKLSIPSSISTILRLAKTKLISTTSS</sequence>
<proteinExistence type="predicted"/>